<dbReference type="KEGG" id="trg:TRUGW13939_10480"/>
<keyword evidence="3" id="KW-0560">Oxidoreductase</keyword>
<reference evidence="5" key="1">
    <citation type="submission" date="2020-06" db="EMBL/GenBank/DDBJ databases">
        <title>A chromosome-scale genome assembly of Talaromyces rugulosus W13939.</title>
        <authorList>
            <person name="Wang B."/>
            <person name="Guo L."/>
            <person name="Ye K."/>
            <person name="Wang L."/>
        </authorList>
    </citation>
    <scope>NUCLEOTIDE SEQUENCE [LARGE SCALE GENOMIC DNA]</scope>
    <source>
        <strain evidence="5">W13939</strain>
    </source>
</reference>
<evidence type="ECO:0000313" key="4">
    <source>
        <dbReference type="EMBL" id="QKX63310.1"/>
    </source>
</evidence>
<dbReference type="PRINTS" id="PR00081">
    <property type="entry name" value="GDHRDH"/>
</dbReference>
<name>A0A7H8RA42_TALRU</name>
<dbReference type="SUPFAM" id="SSF51735">
    <property type="entry name" value="NAD(P)-binding Rossmann-fold domains"/>
    <property type="match status" value="1"/>
</dbReference>
<organism evidence="4 5">
    <name type="scientific">Talaromyces rugulosus</name>
    <name type="common">Penicillium rugulosum</name>
    <dbReference type="NCBI Taxonomy" id="121627"/>
    <lineage>
        <taxon>Eukaryota</taxon>
        <taxon>Fungi</taxon>
        <taxon>Dikarya</taxon>
        <taxon>Ascomycota</taxon>
        <taxon>Pezizomycotina</taxon>
        <taxon>Eurotiomycetes</taxon>
        <taxon>Eurotiomycetidae</taxon>
        <taxon>Eurotiales</taxon>
        <taxon>Trichocomaceae</taxon>
        <taxon>Talaromyces</taxon>
        <taxon>Talaromyces sect. Islandici</taxon>
    </lineage>
</organism>
<dbReference type="InterPro" id="IPR036291">
    <property type="entry name" value="NAD(P)-bd_dom_sf"/>
</dbReference>
<comment type="similarity">
    <text evidence="1">Belongs to the short-chain dehydrogenases/reductases (SDR) family.</text>
</comment>
<keyword evidence="2" id="KW-0521">NADP</keyword>
<sequence>MPATTHPEYNDKTEAKEVAKAFSHIISGKTVVITGVNRGGIGFGTAEAFASQAPAHLIVTGRTISKLQESIDALRVQFPGVDYRSLHIDLSDQHSVRTAAAELLSWTDIPTVDILVNSAGVSLFPERKLSADGIELTFATNHIGHFLFTSLIMPKIIAAAEKNPKGSTRVINVSSGSPMVARMRWSDINFEQKSKDLPEAERPLPAIHKAWGLDNTEDVSYIPLEAYNVSKVANILFGIGINKRLYDKYGILSLGLHPGVIETELGRNASPEVTVWIKGLKDKGYYTEKSLGAGASTSLVAALDPELGVGETRNGKENYGAYLADCQINEEAQPLAVSSLEAEKLWELSQNLVKQKFDW</sequence>
<dbReference type="GeneID" id="55997959"/>
<dbReference type="Gene3D" id="3.40.50.720">
    <property type="entry name" value="NAD(P)-binding Rossmann-like Domain"/>
    <property type="match status" value="1"/>
</dbReference>
<dbReference type="PANTHER" id="PTHR24320">
    <property type="entry name" value="RETINOL DEHYDROGENASE"/>
    <property type="match status" value="1"/>
</dbReference>
<dbReference type="OrthoDB" id="191139at2759"/>
<keyword evidence="5" id="KW-1185">Reference proteome</keyword>
<dbReference type="EMBL" id="CP055903">
    <property type="protein sequence ID" value="QKX63310.1"/>
    <property type="molecule type" value="Genomic_DNA"/>
</dbReference>
<dbReference type="PANTHER" id="PTHR24320:SF283">
    <property type="entry name" value="RETINOL DEHYDROGENASE 11"/>
    <property type="match status" value="1"/>
</dbReference>
<dbReference type="Pfam" id="PF00106">
    <property type="entry name" value="adh_short"/>
    <property type="match status" value="1"/>
</dbReference>
<dbReference type="GO" id="GO:0016491">
    <property type="term" value="F:oxidoreductase activity"/>
    <property type="evidence" value="ECO:0007669"/>
    <property type="project" value="UniProtKB-KW"/>
</dbReference>
<dbReference type="Proteomes" id="UP000509510">
    <property type="component" value="Chromosome VI"/>
</dbReference>
<evidence type="ECO:0000256" key="2">
    <source>
        <dbReference type="ARBA" id="ARBA00022857"/>
    </source>
</evidence>
<evidence type="ECO:0008006" key="6">
    <source>
        <dbReference type="Google" id="ProtNLM"/>
    </source>
</evidence>
<evidence type="ECO:0000256" key="3">
    <source>
        <dbReference type="ARBA" id="ARBA00023002"/>
    </source>
</evidence>
<proteinExistence type="inferred from homology"/>
<protein>
    <recommendedName>
        <fullName evidence="6">Short-chain dehydrogenase</fullName>
    </recommendedName>
</protein>
<dbReference type="AlphaFoldDB" id="A0A7H8RA42"/>
<dbReference type="InterPro" id="IPR002347">
    <property type="entry name" value="SDR_fam"/>
</dbReference>
<evidence type="ECO:0000313" key="5">
    <source>
        <dbReference type="Proteomes" id="UP000509510"/>
    </source>
</evidence>
<accession>A0A7H8RA42</accession>
<evidence type="ECO:0000256" key="1">
    <source>
        <dbReference type="ARBA" id="ARBA00006484"/>
    </source>
</evidence>
<dbReference type="RefSeq" id="XP_035349484.1">
    <property type="nucleotide sequence ID" value="XM_035493591.1"/>
</dbReference>
<gene>
    <name evidence="4" type="ORF">TRUGW13939_10480</name>
</gene>